<name>A0A0A2TVZ2_9BACI</name>
<keyword evidence="1" id="KW-0472">Membrane</keyword>
<evidence type="ECO:0000259" key="2">
    <source>
        <dbReference type="Pfam" id="PF02517"/>
    </source>
</evidence>
<feature type="transmembrane region" description="Helical" evidence="1">
    <location>
        <begin position="88"/>
        <end position="109"/>
    </location>
</feature>
<proteinExistence type="predicted"/>
<feature type="transmembrane region" description="Helical" evidence="1">
    <location>
        <begin position="208"/>
        <end position="227"/>
    </location>
</feature>
<dbReference type="STRING" id="1385514.N782_05320"/>
<dbReference type="GO" id="GO:0006508">
    <property type="term" value="P:proteolysis"/>
    <property type="evidence" value="ECO:0007669"/>
    <property type="project" value="UniProtKB-KW"/>
</dbReference>
<feature type="transmembrane region" description="Helical" evidence="1">
    <location>
        <begin position="129"/>
        <end position="147"/>
    </location>
</feature>
<comment type="caution">
    <text evidence="3">The sequence shown here is derived from an EMBL/GenBank/DDBJ whole genome shotgun (WGS) entry which is preliminary data.</text>
</comment>
<dbReference type="PANTHER" id="PTHR36435">
    <property type="entry name" value="SLR1288 PROTEIN"/>
    <property type="match status" value="1"/>
</dbReference>
<feature type="transmembrane region" description="Helical" evidence="1">
    <location>
        <begin position="168"/>
        <end position="188"/>
    </location>
</feature>
<evidence type="ECO:0000313" key="4">
    <source>
        <dbReference type="Proteomes" id="UP000030147"/>
    </source>
</evidence>
<dbReference type="InterPro" id="IPR003675">
    <property type="entry name" value="Rce1/LyrA-like_dom"/>
</dbReference>
<feature type="transmembrane region" description="Helical" evidence="1">
    <location>
        <begin position="14"/>
        <end position="33"/>
    </location>
</feature>
<accession>A0A0A2TVZ2</accession>
<feature type="transmembrane region" description="Helical" evidence="1">
    <location>
        <begin position="45"/>
        <end position="67"/>
    </location>
</feature>
<reference evidence="3 4" key="1">
    <citation type="journal article" date="2015" name="Stand. Genomic Sci.">
        <title>High quality draft genome sequence of the moderately halophilic bacterium Pontibacillus yanchengensis Y32(T) and comparison among Pontibacillus genomes.</title>
        <authorList>
            <person name="Huang J."/>
            <person name="Qiao Z.X."/>
            <person name="Tang J.W."/>
            <person name="Wang G."/>
        </authorList>
    </citation>
    <scope>NUCLEOTIDE SEQUENCE [LARGE SCALE GENOMIC DNA]</scope>
    <source>
        <strain evidence="3 4">Y32</strain>
    </source>
</reference>
<dbReference type="EMBL" id="AVBF01000013">
    <property type="protein sequence ID" value="KGP73450.1"/>
    <property type="molecule type" value="Genomic_DNA"/>
</dbReference>
<evidence type="ECO:0000256" key="1">
    <source>
        <dbReference type="SAM" id="Phobius"/>
    </source>
</evidence>
<dbReference type="GO" id="GO:0080120">
    <property type="term" value="P:CAAX-box protein maturation"/>
    <property type="evidence" value="ECO:0007669"/>
    <property type="project" value="UniProtKB-ARBA"/>
</dbReference>
<keyword evidence="1" id="KW-0812">Transmembrane</keyword>
<sequence>MSKSNTRNWSWKEFMLLLLLVMVFVPIFIEGWMQSWLKAILQDSLYAGTITGFIMALLFLSGIYYIALKPSSLRWDDIGLQSFSLKKLPLIGFHFILLTISSVGVIIVMEWFGISSSSSKTDSLESSFSAWKFIVGFVSATIISPFYEELFYRGFIYSWLRNRWNVGISLLSSSTIFTIVHIPHYNTLPVVFLSGLVFGWMFEKSNSIVPSMIIHALFNGTALLVTLTL</sequence>
<evidence type="ECO:0000313" key="3">
    <source>
        <dbReference type="EMBL" id="KGP73450.1"/>
    </source>
</evidence>
<keyword evidence="3" id="KW-0645">Protease</keyword>
<keyword evidence="3" id="KW-0378">Hydrolase</keyword>
<gene>
    <name evidence="3" type="ORF">N782_05320</name>
</gene>
<dbReference type="Pfam" id="PF02517">
    <property type="entry name" value="Rce1-like"/>
    <property type="match status" value="1"/>
</dbReference>
<dbReference type="eggNOG" id="COG1266">
    <property type="taxonomic scope" value="Bacteria"/>
</dbReference>
<dbReference type="PANTHER" id="PTHR36435:SF1">
    <property type="entry name" value="CAAX AMINO TERMINAL PROTEASE FAMILY PROTEIN"/>
    <property type="match status" value="1"/>
</dbReference>
<organism evidence="3 4">
    <name type="scientific">Pontibacillus yanchengensis Y32</name>
    <dbReference type="NCBI Taxonomy" id="1385514"/>
    <lineage>
        <taxon>Bacteria</taxon>
        <taxon>Bacillati</taxon>
        <taxon>Bacillota</taxon>
        <taxon>Bacilli</taxon>
        <taxon>Bacillales</taxon>
        <taxon>Bacillaceae</taxon>
        <taxon>Pontibacillus</taxon>
    </lineage>
</organism>
<dbReference type="AlphaFoldDB" id="A0A0A2TVZ2"/>
<protein>
    <submittedName>
        <fullName evidence="3">CAAX protease</fullName>
    </submittedName>
</protein>
<dbReference type="GO" id="GO:0004175">
    <property type="term" value="F:endopeptidase activity"/>
    <property type="evidence" value="ECO:0007669"/>
    <property type="project" value="UniProtKB-ARBA"/>
</dbReference>
<keyword evidence="1" id="KW-1133">Transmembrane helix</keyword>
<dbReference type="Proteomes" id="UP000030147">
    <property type="component" value="Unassembled WGS sequence"/>
</dbReference>
<dbReference type="InterPro" id="IPR052710">
    <property type="entry name" value="CAAX_protease"/>
</dbReference>
<feature type="domain" description="CAAX prenyl protease 2/Lysostaphin resistance protein A-like" evidence="2">
    <location>
        <begin position="131"/>
        <end position="220"/>
    </location>
</feature>
<keyword evidence="4" id="KW-1185">Reference proteome</keyword>
<dbReference type="RefSeq" id="WP_036817748.1">
    <property type="nucleotide sequence ID" value="NZ_AVBF01000013.1"/>
</dbReference>